<evidence type="ECO:0000313" key="2">
    <source>
        <dbReference type="Proteomes" id="UP001617907"/>
    </source>
</evidence>
<reference evidence="1 2" key="1">
    <citation type="submission" date="2024-10" db="EMBL/GenBank/DDBJ databases">
        <title>The Natural Products Discovery Center: Release of the First 8490 Sequenced Strains for Exploring Actinobacteria Biosynthetic Diversity.</title>
        <authorList>
            <person name="Kalkreuter E."/>
            <person name="Kautsar S.A."/>
            <person name="Yang D."/>
            <person name="Bader C.D."/>
            <person name="Teijaro C.N."/>
            <person name="Fluegel L."/>
            <person name="Davis C.M."/>
            <person name="Simpson J.R."/>
            <person name="Lauterbach L."/>
            <person name="Steele A.D."/>
            <person name="Gui C."/>
            <person name="Meng S."/>
            <person name="Li G."/>
            <person name="Viehrig K."/>
            <person name="Ye F."/>
            <person name="Su P."/>
            <person name="Kiefer A.F."/>
            <person name="Nichols A."/>
            <person name="Cepeda A.J."/>
            <person name="Yan W."/>
            <person name="Fan B."/>
            <person name="Jiang Y."/>
            <person name="Adhikari A."/>
            <person name="Zheng C.-J."/>
            <person name="Schuster L."/>
            <person name="Cowan T.M."/>
            <person name="Smanski M.J."/>
            <person name="Chevrette M.G."/>
            <person name="De Carvalho L.P.S."/>
            <person name="Shen B."/>
        </authorList>
    </citation>
    <scope>NUCLEOTIDE SEQUENCE [LARGE SCALE GENOMIC DNA]</scope>
    <source>
        <strain evidence="1 2">NPDC093086</strain>
    </source>
</reference>
<protein>
    <recommendedName>
        <fullName evidence="3">TRAM domain-containing protein</fullName>
    </recommendedName>
</protein>
<dbReference type="EMBL" id="JBIVPC010000017">
    <property type="protein sequence ID" value="MFJ6040233.1"/>
    <property type="molecule type" value="Genomic_DNA"/>
</dbReference>
<accession>A0ABW8HI10</accession>
<comment type="caution">
    <text evidence="1">The sequence shown here is derived from an EMBL/GenBank/DDBJ whole genome shotgun (WGS) entry which is preliminary data.</text>
</comment>
<sequence>MNRSIEQQASRWVLATVTATRSDGTVDIDTPRGPVTYVRRLKSYTSPVVGDVVKVDINSAGNWVVVGALA</sequence>
<name>A0ABW8HI10_9ACTN</name>
<dbReference type="RefSeq" id="WP_159042901.1">
    <property type="nucleotide sequence ID" value="NZ_BBOK01000012.1"/>
</dbReference>
<keyword evidence="2" id="KW-1185">Reference proteome</keyword>
<evidence type="ECO:0000313" key="1">
    <source>
        <dbReference type="EMBL" id="MFJ6040233.1"/>
    </source>
</evidence>
<dbReference type="Proteomes" id="UP001617907">
    <property type="component" value="Unassembled WGS sequence"/>
</dbReference>
<evidence type="ECO:0008006" key="3">
    <source>
        <dbReference type="Google" id="ProtNLM"/>
    </source>
</evidence>
<proteinExistence type="predicted"/>
<gene>
    <name evidence="1" type="ORF">ACIQFM_28710</name>
</gene>
<organism evidence="1 2">
    <name type="scientific">Streptomyces ardesiacus</name>
    <dbReference type="NCBI Taxonomy" id="285564"/>
    <lineage>
        <taxon>Bacteria</taxon>
        <taxon>Bacillati</taxon>
        <taxon>Actinomycetota</taxon>
        <taxon>Actinomycetes</taxon>
        <taxon>Kitasatosporales</taxon>
        <taxon>Streptomycetaceae</taxon>
        <taxon>Streptomyces</taxon>
    </lineage>
</organism>